<reference evidence="2" key="2">
    <citation type="journal article" date="2024" name="Environ. Microbiol.">
        <title>Genome analysis and description of Tunturibacter gen. nov. expands the diversity of Terriglobia in tundra soils.</title>
        <authorList>
            <person name="Messyasz A."/>
            <person name="Mannisto M.K."/>
            <person name="Kerkhof L.J."/>
            <person name="Haggblom M.M."/>
        </authorList>
    </citation>
    <scope>NUCLEOTIDE SEQUENCE</scope>
    <source>
        <strain evidence="2">M8UP23</strain>
    </source>
</reference>
<reference evidence="2" key="1">
    <citation type="submission" date="2023-08" db="EMBL/GenBank/DDBJ databases">
        <authorList>
            <person name="Messyasz A."/>
            <person name="Mannisto M.K."/>
            <person name="Kerkhof L.J."/>
            <person name="Haggblom M."/>
        </authorList>
    </citation>
    <scope>NUCLEOTIDE SEQUENCE</scope>
    <source>
        <strain evidence="2">M8UP23</strain>
    </source>
</reference>
<evidence type="ECO:0000256" key="1">
    <source>
        <dbReference type="SAM" id="SignalP"/>
    </source>
</evidence>
<keyword evidence="1" id="KW-0732">Signal</keyword>
<gene>
    <name evidence="2" type="ORF">RBB75_09075</name>
</gene>
<name>A0AAU7ZHJ4_9BACT</name>
<proteinExistence type="predicted"/>
<feature type="chain" id="PRO_5043829276" evidence="1">
    <location>
        <begin position="19"/>
        <end position="303"/>
    </location>
</feature>
<organism evidence="2">
    <name type="scientific">Tunturiibacter empetritectus</name>
    <dbReference type="NCBI Taxonomy" id="3069691"/>
    <lineage>
        <taxon>Bacteria</taxon>
        <taxon>Pseudomonadati</taxon>
        <taxon>Acidobacteriota</taxon>
        <taxon>Terriglobia</taxon>
        <taxon>Terriglobales</taxon>
        <taxon>Acidobacteriaceae</taxon>
        <taxon>Tunturiibacter</taxon>
    </lineage>
</organism>
<dbReference type="AlphaFoldDB" id="A0AAU7ZHJ4"/>
<dbReference type="RefSeq" id="WP_353070251.1">
    <property type="nucleotide sequence ID" value="NZ_CP132932.1"/>
</dbReference>
<dbReference type="KEGG" id="temp:RBB75_09075"/>
<protein>
    <submittedName>
        <fullName evidence="2">Uncharacterized protein</fullName>
    </submittedName>
</protein>
<feature type="signal peptide" evidence="1">
    <location>
        <begin position="1"/>
        <end position="18"/>
    </location>
</feature>
<dbReference type="EMBL" id="CP132932">
    <property type="protein sequence ID" value="XCB28461.1"/>
    <property type="molecule type" value="Genomic_DNA"/>
</dbReference>
<sequence>MRWLLAMTLLLVAAMAHPQEAIPASPTTVASISESTSDDLPDAPSVVDAAQSDVVAVAQSSFQQTGDGIKPCNAFRAMKVVYYNPHRLDEVPKSCSNLIYPYQKFLGTNIIIPMTWQEKGYLALHDLADPANFVTIVGISAISVAADSHSAYGPGFKGFGKSVGVSYLQDVTGQFFGAFAFPVLFHQDPRYFRMPNAPLSKRILYSVSRTVISRHDDGRPMPNYSVLLNYPIGAVLANQYVPGVHNDASSTVTRIATGYALDPANNLLNEFLPDVASHVHVRIIFVQRILNNIANGTNGVTLQ</sequence>
<evidence type="ECO:0000313" key="2">
    <source>
        <dbReference type="EMBL" id="XCB28461.1"/>
    </source>
</evidence>
<accession>A0AAU7ZHJ4</accession>